<proteinExistence type="predicted"/>
<accession>A0A9E3HC74</accession>
<name>A0A9E3HC74_9NOST</name>
<dbReference type="EMBL" id="JAHHHW010000135">
    <property type="protein sequence ID" value="MBW4434567.1"/>
    <property type="molecule type" value="Genomic_DNA"/>
</dbReference>
<keyword evidence="1" id="KW-1133">Transmembrane helix</keyword>
<sequence length="89" mass="9963">MANNYQPKITSKLKDYHKSKKLAIFGNNWLQSVTNGLVAGNSAIVAFKILSAVFLIIFSRKRSNILYPLSEIKKSIYIDSGLTDIISEI</sequence>
<feature type="transmembrane region" description="Helical" evidence="1">
    <location>
        <begin position="37"/>
        <end position="58"/>
    </location>
</feature>
<reference evidence="2" key="2">
    <citation type="journal article" date="2022" name="Microbiol. Resour. Announc.">
        <title>Metagenome Sequencing to Explore Phylogenomics of Terrestrial Cyanobacteria.</title>
        <authorList>
            <person name="Ward R.D."/>
            <person name="Stajich J.E."/>
            <person name="Johansen J.R."/>
            <person name="Huntemann M."/>
            <person name="Clum A."/>
            <person name="Foster B."/>
            <person name="Foster B."/>
            <person name="Roux S."/>
            <person name="Palaniappan K."/>
            <person name="Varghese N."/>
            <person name="Mukherjee S."/>
            <person name="Reddy T.B.K."/>
            <person name="Daum C."/>
            <person name="Copeland A."/>
            <person name="Chen I.A."/>
            <person name="Ivanova N.N."/>
            <person name="Kyrpides N.C."/>
            <person name="Shapiro N."/>
            <person name="Eloe-Fadrosh E.A."/>
            <person name="Pietrasiak N."/>
        </authorList>
    </citation>
    <scope>NUCLEOTIDE SEQUENCE</scope>
    <source>
        <strain evidence="2">HA4357-MV3</strain>
    </source>
</reference>
<organism evidence="2 3">
    <name type="scientific">Pelatocladus maniniholoensis HA4357-MV3</name>
    <dbReference type="NCBI Taxonomy" id="1117104"/>
    <lineage>
        <taxon>Bacteria</taxon>
        <taxon>Bacillati</taxon>
        <taxon>Cyanobacteriota</taxon>
        <taxon>Cyanophyceae</taxon>
        <taxon>Nostocales</taxon>
        <taxon>Nostocaceae</taxon>
        <taxon>Pelatocladus</taxon>
    </lineage>
</organism>
<keyword evidence="1" id="KW-0812">Transmembrane</keyword>
<reference evidence="2" key="1">
    <citation type="submission" date="2021-05" db="EMBL/GenBank/DDBJ databases">
        <authorList>
            <person name="Pietrasiak N."/>
            <person name="Ward R."/>
            <person name="Stajich J.E."/>
            <person name="Kurbessoian T."/>
        </authorList>
    </citation>
    <scope>NUCLEOTIDE SEQUENCE</scope>
    <source>
        <strain evidence="2">HA4357-MV3</strain>
    </source>
</reference>
<comment type="caution">
    <text evidence="2">The sequence shown here is derived from an EMBL/GenBank/DDBJ whole genome shotgun (WGS) entry which is preliminary data.</text>
</comment>
<evidence type="ECO:0000256" key="1">
    <source>
        <dbReference type="SAM" id="Phobius"/>
    </source>
</evidence>
<evidence type="ECO:0000313" key="2">
    <source>
        <dbReference type="EMBL" id="MBW4434567.1"/>
    </source>
</evidence>
<dbReference type="Proteomes" id="UP000813215">
    <property type="component" value="Unassembled WGS sequence"/>
</dbReference>
<keyword evidence="1" id="KW-0472">Membrane</keyword>
<gene>
    <name evidence="2" type="ORF">KME28_23340</name>
</gene>
<dbReference type="AlphaFoldDB" id="A0A9E3HC74"/>
<protein>
    <submittedName>
        <fullName evidence="2">Uncharacterized protein</fullName>
    </submittedName>
</protein>
<evidence type="ECO:0000313" key="3">
    <source>
        <dbReference type="Proteomes" id="UP000813215"/>
    </source>
</evidence>